<dbReference type="InterPro" id="IPR044263">
    <property type="entry name" value="Rnl2_vir"/>
</dbReference>
<feature type="domain" description="RNA ligase 2 C-terminal" evidence="7">
    <location>
        <begin position="249"/>
        <end position="323"/>
    </location>
</feature>
<feature type="region of interest" description="Adenylyltransferase" evidence="5">
    <location>
        <begin position="2"/>
        <end position="235"/>
    </location>
</feature>
<dbReference type="GO" id="GO:0005524">
    <property type="term" value="F:ATP binding"/>
    <property type="evidence" value="ECO:0007669"/>
    <property type="project" value="UniProtKB-UniRule"/>
</dbReference>
<feature type="binding site" evidence="5">
    <location>
        <position position="226"/>
    </location>
    <ligand>
        <name>AMP</name>
        <dbReference type="ChEBI" id="CHEBI:456215"/>
    </ligand>
</feature>
<comment type="cofactor">
    <cofactor evidence="5">
        <name>Mg(2+)</name>
        <dbReference type="ChEBI" id="CHEBI:18420"/>
    </cofactor>
    <cofactor evidence="5">
        <name>Mn(2+)</name>
        <dbReference type="ChEBI" id="CHEBI:29035"/>
    </cofactor>
    <text evidence="5">Binds 2 magnesium ions that may perform the catalytic activity via a two-metal mechanism.</text>
</comment>
<dbReference type="GO" id="GO:0042245">
    <property type="term" value="P:RNA repair"/>
    <property type="evidence" value="ECO:0007669"/>
    <property type="project" value="UniProtKB-UniRule"/>
</dbReference>
<dbReference type="Gene3D" id="3.30.1490.70">
    <property type="match status" value="1"/>
</dbReference>
<feature type="domain" description="RNA ligase" evidence="6">
    <location>
        <begin position="30"/>
        <end position="227"/>
    </location>
</feature>
<dbReference type="GeneID" id="65108382"/>
<comment type="similarity">
    <text evidence="5">Belongs to the RNA ligase 2 family.</text>
</comment>
<evidence type="ECO:0000259" key="7">
    <source>
        <dbReference type="Pfam" id="PF18043"/>
    </source>
</evidence>
<protein>
    <recommendedName>
        <fullName evidence="5">RNA ligase 2</fullName>
        <ecNumber evidence="5">6.5.1.3</ecNumber>
    </recommendedName>
    <alternativeName>
        <fullName evidence="5">Rnl2</fullName>
    </alternativeName>
</protein>
<comment type="function">
    <text evidence="5">Repairs 3'-OH/5'-PO4 nicks in duplex RNA or RNA:DNA hybrid in which the broken 3'-OH strand is RNA. The nick ligation reaction entails three nucleotidyl transfer steps. In the first step, the RNA ligase reacts with ATP in the absence of nucleic acid to form a covalent ligase-AMP intermediate and release pyrophosphate. In step 2, the ligase-AMP binds to the nicked duplex nucleic acid and transfers the adenylate to the 5'-PO4 terminus to form an adenylylated nicked intermediate. In step 3, the RNA ligase directs the attack of the nick 3'-OH on the 5'-phosphoanhydride linkage, resulting in a repaired 3' - 5' phosphodiester and release of AMP.</text>
</comment>
<keyword evidence="5" id="KW-0460">Magnesium</keyword>
<feature type="binding site" evidence="5">
    <location>
        <position position="228"/>
    </location>
    <ligand>
        <name>AMP</name>
        <dbReference type="ChEBI" id="CHEBI:456215"/>
    </ligand>
</feature>
<feature type="binding site" evidence="5">
    <location>
        <position position="56"/>
    </location>
    <ligand>
        <name>AMP</name>
        <dbReference type="ChEBI" id="CHEBI:456215"/>
    </ligand>
</feature>
<sequence>MTFEKYSSLENHYNGKFIEKIRFSGNDTGVWVAREKIHGTNFSLIISRDAVTPCKRTGPILPGESFFAHEIIMKKYDKSIKFLQDSICGTASSYQIFGEFAGGGIQKGMDYGEKDFYVFDILIKSEHDQEGTYADDFMVERMCCTFGFKVAPLIARGSFEELSQLVNDFDSVVNHYNELAVANGIEYANIAHFGFLPHGEKNIAEGYVLKPCYPVILANGNRVAIKCKNSKFSEKAKSDKPIKPAAVLSDQDKVALSTLAEYSTWNRVSNVLSHIGEVTAKDFGKVMGLTMQDIFVEAEREGIVLIDADQPNLVKKELQQIVMATIREKWHEVV</sequence>
<evidence type="ECO:0000313" key="8">
    <source>
        <dbReference type="EMBL" id="BBC78243.1"/>
    </source>
</evidence>
<reference evidence="8 9" key="1">
    <citation type="submission" date="2018-02" db="EMBL/GenBank/DDBJ databases">
        <title>Full genome sequencing of a novel polyvalent bacteriophage as one of T4-Family member.</title>
        <authorList>
            <person name="Kawasaki T."/>
            <person name="Saad A.M."/>
            <person name="Yamada T."/>
        </authorList>
    </citation>
    <scope>NUCLEOTIDE SEQUENCE [LARGE SCALE GENOMIC DNA]</scope>
    <source>
        <strain evidence="8 9">EcS1</strain>
    </source>
</reference>
<dbReference type="Gene3D" id="1.10.10.1810">
    <property type="entry name" value="RNA ligase"/>
    <property type="match status" value="1"/>
</dbReference>
<evidence type="ECO:0000256" key="2">
    <source>
        <dbReference type="ARBA" id="ARBA00022741"/>
    </source>
</evidence>
<dbReference type="InterPro" id="IPR041948">
    <property type="entry name" value="Rnl1/2_C_sf"/>
</dbReference>
<feature type="active site" description="N6-AMP-lysine intermediate" evidence="5">
    <location>
        <position position="36"/>
    </location>
</feature>
<dbReference type="InterPro" id="IPR021122">
    <property type="entry name" value="RNA_ligase_dom_REL/Rnl2"/>
</dbReference>
<comment type="catalytic activity">
    <reaction evidence="4 5">
        <text>ATP + (ribonucleotide)n-3'-hydroxyl + 5'-phospho-(ribonucleotide)m = (ribonucleotide)n+m + AMP + diphosphate.</text>
        <dbReference type="EC" id="6.5.1.3"/>
    </reaction>
</comment>
<dbReference type="HAMAP" id="MF_04150">
    <property type="entry name" value="RNALIG2_T4"/>
    <property type="match status" value="1"/>
</dbReference>
<dbReference type="SUPFAM" id="SSF56091">
    <property type="entry name" value="DNA ligase/mRNA capping enzyme, catalytic domain"/>
    <property type="match status" value="1"/>
</dbReference>
<keyword evidence="5" id="KW-0692">RNA repair</keyword>
<evidence type="ECO:0000259" key="6">
    <source>
        <dbReference type="Pfam" id="PF09414"/>
    </source>
</evidence>
<dbReference type="Pfam" id="PF09414">
    <property type="entry name" value="RNA_ligase"/>
    <property type="match status" value="1"/>
</dbReference>
<dbReference type="Pfam" id="PF18043">
    <property type="entry name" value="T4_Rnl2_C"/>
    <property type="match status" value="1"/>
</dbReference>
<dbReference type="GO" id="GO:0046872">
    <property type="term" value="F:metal ion binding"/>
    <property type="evidence" value="ECO:0007669"/>
    <property type="project" value="UniProtKB-UniRule"/>
</dbReference>
<feature type="binding site" evidence="5">
    <location>
        <position position="99"/>
    </location>
    <ligand>
        <name>AMP</name>
        <dbReference type="ChEBI" id="CHEBI:456215"/>
    </ligand>
</feature>
<dbReference type="KEGG" id="vg:65108382"/>
<dbReference type="GO" id="GO:0003972">
    <property type="term" value="F:RNA ligase (ATP) activity"/>
    <property type="evidence" value="ECO:0007669"/>
    <property type="project" value="UniProtKB-UniRule"/>
</dbReference>
<dbReference type="Gene3D" id="3.30.470.30">
    <property type="entry name" value="DNA ligase/mRNA capping enzyme"/>
    <property type="match status" value="1"/>
</dbReference>
<organism evidence="8 9">
    <name type="scientific">Escherichia phage EcS1</name>
    <dbReference type="NCBI Taxonomy" id="2083276"/>
    <lineage>
        <taxon>Viruses</taxon>
        <taxon>Duplodnaviria</taxon>
        <taxon>Heunggongvirae</taxon>
        <taxon>Uroviricota</taxon>
        <taxon>Caudoviricetes</taxon>
        <taxon>Pantevenvirales</taxon>
        <taxon>Straboviridae</taxon>
        <taxon>Tevenvirinae</taxon>
        <taxon>Kagamiyamavirus</taxon>
        <taxon>Kagamiyamavirus ecs1</taxon>
    </lineage>
</organism>
<dbReference type="NCBIfam" id="TIGR02307">
    <property type="entry name" value="RNA_lig_RNL2"/>
    <property type="match status" value="1"/>
</dbReference>
<keyword evidence="9" id="KW-1185">Reference proteome</keyword>
<feature type="binding site" evidence="5">
    <location>
        <position position="37"/>
    </location>
    <ligand>
        <name>AMP</name>
        <dbReference type="ChEBI" id="CHEBI:456215"/>
    </ligand>
</feature>
<keyword evidence="2 5" id="KW-0547">Nucleotide-binding</keyword>
<feature type="binding site" evidence="5">
    <location>
        <position position="35"/>
    </location>
    <ligand>
        <name>AMP</name>
        <dbReference type="ChEBI" id="CHEBI:456215"/>
    </ligand>
</feature>
<name>A0A2Z5ZD75_9CAUD</name>
<feature type="binding site" evidence="5">
    <location>
        <position position="41"/>
    </location>
    <ligand>
        <name>AMP</name>
        <dbReference type="ChEBI" id="CHEBI:456215"/>
    </ligand>
</feature>
<feature type="binding site" evidence="5">
    <location>
        <position position="205"/>
    </location>
    <ligand>
        <name>Mg(2+)</name>
        <dbReference type="ChEBI" id="CHEBI:18420"/>
        <label>1</label>
    </ligand>
</feature>
<dbReference type="Proteomes" id="UP000250157">
    <property type="component" value="Segment"/>
</dbReference>
<dbReference type="EMBL" id="LC371242">
    <property type="protein sequence ID" value="BBC78243.1"/>
    <property type="molecule type" value="Genomic_DNA"/>
</dbReference>
<dbReference type="EC" id="6.5.1.3" evidence="5"/>
<comment type="domain">
    <text evidence="5">The adenylyltransferase domain in the N-terminus performs step 1 and step 3 reactions. The C-terminus domain is required for step 2 of the ligation pathway.</text>
</comment>
<proteinExistence type="inferred from homology"/>
<evidence type="ECO:0000256" key="5">
    <source>
        <dbReference type="HAMAP-Rule" id="MF_04150"/>
    </source>
</evidence>
<evidence type="ECO:0000313" key="9">
    <source>
        <dbReference type="Proteomes" id="UP000250157"/>
    </source>
</evidence>
<keyword evidence="1 5" id="KW-0436">Ligase</keyword>
<evidence type="ECO:0000256" key="4">
    <source>
        <dbReference type="ARBA" id="ARBA00034038"/>
    </source>
</evidence>
<dbReference type="InterPro" id="IPR040609">
    <property type="entry name" value="Rnl2_C"/>
</dbReference>
<dbReference type="RefSeq" id="YP_010090890.1">
    <property type="nucleotide sequence ID" value="NC_055721.1"/>
</dbReference>
<evidence type="ECO:0000256" key="1">
    <source>
        <dbReference type="ARBA" id="ARBA00022598"/>
    </source>
</evidence>
<keyword evidence="3 5" id="KW-0067">ATP-binding</keyword>
<keyword evidence="5" id="KW-0479">Metal-binding</keyword>
<accession>A0A2Z5ZD75</accession>
<evidence type="ECO:0000256" key="3">
    <source>
        <dbReference type="ARBA" id="ARBA00022840"/>
    </source>
</evidence>
<dbReference type="InterPro" id="IPR012647">
    <property type="entry name" value="RNA_lig_RNL2"/>
</dbReference>